<sequence length="585" mass="61955">MDNITALCTTTCQDSFKTWQSDVETACASQTVFQGGVIVEAKALALSLTYNAKIACLQDSESNWCFFDSQSWQGSDFMRYDTLMCADEANMPDICKEEDFDIQSISTDMQAMTNLYNSSMFCSECFLELYRLRLLDPWLASTNFTDYLIGQFASIQKNCSTSLPYTTSSSTLYIGTQMTATATTTDSTTTTTSTAKSTADCLGQIVQPIKNWLTCDDLSDRRCAHGDRRLQLLFRYSCLLALAMSVIHNLGISELLASNTTNNVSESQFLAWNSNIQGSCDGVSNGQRVCMQAPGGTWKAPSVTITAPTGSGVYYTTATPAYPTQSGTTGSCGKFYQVISGDDCATLNLKFGLNLTQLQIMNTFIDSNCSNLWLNYDICVAPVSEPSISTDGACGVGVTCIDSAFGNCCSSTGKCTNDCSSAGNSTVSTNGLCGPDNSYMTCPGSEFGDCCSIYGYCGNGTQFCGAGNCYAGGCDTDNGGPSTSGECGPLFAGNKTCTGTQFGKCCSVNGYCGSSNDYCSPPNCYSGACLTTGYPSTNGECGPNFANNMTCVGSQFGDCCSAAGYCGSTSEYCSVSNCYSGSCVF</sequence>
<feature type="disulfide bond" evidence="3">
    <location>
        <begin position="450"/>
        <end position="464"/>
    </location>
</feature>
<feature type="domain" description="Chitin-binding type-1" evidence="4">
    <location>
        <begin position="484"/>
        <end position="531"/>
    </location>
</feature>
<keyword evidence="2" id="KW-0843">Virulence</keyword>
<protein>
    <recommendedName>
        <fullName evidence="8">Carbohydrate-binding module family 18 protein</fullName>
    </recommendedName>
</protein>
<feature type="domain" description="Chitin-binding type-1" evidence="4">
    <location>
        <begin position="430"/>
        <end position="476"/>
    </location>
</feature>
<feature type="domain" description="Chitin-binding type-1" evidence="4">
    <location>
        <begin position="538"/>
        <end position="585"/>
    </location>
</feature>
<reference evidence="6" key="1">
    <citation type="submission" date="2022-12" db="EMBL/GenBank/DDBJ databases">
        <authorList>
            <person name="Petersen C."/>
        </authorList>
    </citation>
    <scope>NUCLEOTIDE SEQUENCE</scope>
    <source>
        <strain evidence="6">IBT 29677</strain>
    </source>
</reference>
<dbReference type="Proteomes" id="UP001147747">
    <property type="component" value="Unassembled WGS sequence"/>
</dbReference>
<feature type="disulfide bond" evidence="3">
    <location>
        <begin position="505"/>
        <end position="519"/>
    </location>
</feature>
<reference evidence="6" key="2">
    <citation type="journal article" date="2023" name="IMA Fungus">
        <title>Comparative genomic study of the Penicillium genus elucidates a diverse pangenome and 15 lateral gene transfer events.</title>
        <authorList>
            <person name="Petersen C."/>
            <person name="Sorensen T."/>
            <person name="Nielsen M.R."/>
            <person name="Sondergaard T.E."/>
            <person name="Sorensen J.L."/>
            <person name="Fitzpatrick D.A."/>
            <person name="Frisvad J.C."/>
            <person name="Nielsen K.L."/>
        </authorList>
    </citation>
    <scope>NUCLEOTIDE SEQUENCE</scope>
    <source>
        <strain evidence="6">IBT 29677</strain>
    </source>
</reference>
<dbReference type="GeneID" id="81371937"/>
<accession>A0A9W9VMD2</accession>
<evidence type="ECO:0000256" key="3">
    <source>
        <dbReference type="PROSITE-ProRule" id="PRU00261"/>
    </source>
</evidence>
<keyword evidence="3" id="KW-1015">Disulfide bond</keyword>
<dbReference type="InterPro" id="IPR018392">
    <property type="entry name" value="LysM"/>
</dbReference>
<dbReference type="InterPro" id="IPR001002">
    <property type="entry name" value="Chitin-bd_1"/>
</dbReference>
<evidence type="ECO:0000256" key="2">
    <source>
        <dbReference type="ARBA" id="ARBA00023026"/>
    </source>
</evidence>
<evidence type="ECO:0000259" key="4">
    <source>
        <dbReference type="PROSITE" id="PS50941"/>
    </source>
</evidence>
<evidence type="ECO:0000313" key="6">
    <source>
        <dbReference type="EMBL" id="KAJ5385779.1"/>
    </source>
</evidence>
<dbReference type="Gene3D" id="3.30.60.10">
    <property type="entry name" value="Endochitinase-like"/>
    <property type="match status" value="3"/>
</dbReference>
<dbReference type="SUPFAM" id="SSF54106">
    <property type="entry name" value="LysM domain"/>
    <property type="match status" value="1"/>
</dbReference>
<dbReference type="AlphaFoldDB" id="A0A9W9VMD2"/>
<dbReference type="SMART" id="SM00270">
    <property type="entry name" value="ChtBD1"/>
    <property type="match status" value="3"/>
</dbReference>
<dbReference type="GO" id="GO:0008061">
    <property type="term" value="F:chitin binding"/>
    <property type="evidence" value="ECO:0007669"/>
    <property type="project" value="UniProtKB-UniRule"/>
</dbReference>
<dbReference type="PANTHER" id="PTHR34997:SF1">
    <property type="entry name" value="PEPTIDOGLYCAN-BINDING LYSIN DOMAIN"/>
    <property type="match status" value="1"/>
</dbReference>
<proteinExistence type="predicted"/>
<evidence type="ECO:0000259" key="5">
    <source>
        <dbReference type="PROSITE" id="PS51782"/>
    </source>
</evidence>
<evidence type="ECO:0000313" key="7">
    <source>
        <dbReference type="Proteomes" id="UP001147747"/>
    </source>
</evidence>
<dbReference type="InterPro" id="IPR036861">
    <property type="entry name" value="Endochitinase-like_sf"/>
</dbReference>
<keyword evidence="1 3" id="KW-0147">Chitin-binding</keyword>
<comment type="caution">
    <text evidence="6">The sequence shown here is derived from an EMBL/GenBank/DDBJ whole genome shotgun (WGS) entry which is preliminary data.</text>
</comment>
<dbReference type="InterPro" id="IPR036779">
    <property type="entry name" value="LysM_dom_sf"/>
</dbReference>
<feature type="domain" description="LysM" evidence="5">
    <location>
        <begin position="334"/>
        <end position="380"/>
    </location>
</feature>
<dbReference type="PROSITE" id="PS51782">
    <property type="entry name" value="LYSM"/>
    <property type="match status" value="1"/>
</dbReference>
<dbReference type="RefSeq" id="XP_056483577.1">
    <property type="nucleotide sequence ID" value="XM_056632957.1"/>
</dbReference>
<dbReference type="Gene3D" id="3.10.350.10">
    <property type="entry name" value="LysM domain"/>
    <property type="match status" value="1"/>
</dbReference>
<keyword evidence="7" id="KW-1185">Reference proteome</keyword>
<dbReference type="OrthoDB" id="5985073at2759"/>
<name>A0A9W9VMD2_9EURO</name>
<dbReference type="EMBL" id="JAPZBU010000009">
    <property type="protein sequence ID" value="KAJ5385779.1"/>
    <property type="molecule type" value="Genomic_DNA"/>
</dbReference>
<organism evidence="6 7">
    <name type="scientific">Penicillium cosmopolitanum</name>
    <dbReference type="NCBI Taxonomy" id="1131564"/>
    <lineage>
        <taxon>Eukaryota</taxon>
        <taxon>Fungi</taxon>
        <taxon>Dikarya</taxon>
        <taxon>Ascomycota</taxon>
        <taxon>Pezizomycotina</taxon>
        <taxon>Eurotiomycetes</taxon>
        <taxon>Eurotiomycetidae</taxon>
        <taxon>Eurotiales</taxon>
        <taxon>Aspergillaceae</taxon>
        <taxon>Penicillium</taxon>
    </lineage>
</organism>
<evidence type="ECO:0000256" key="1">
    <source>
        <dbReference type="ARBA" id="ARBA00022669"/>
    </source>
</evidence>
<comment type="caution">
    <text evidence="3">Lacks conserved residue(s) required for the propagation of feature annotation.</text>
</comment>
<dbReference type="SUPFAM" id="SSF57016">
    <property type="entry name" value="Plant lectins/antimicrobial peptides"/>
    <property type="match status" value="3"/>
</dbReference>
<gene>
    <name evidence="6" type="ORF">N7509_008320</name>
</gene>
<feature type="disulfide bond" evidence="3">
    <location>
        <begin position="559"/>
        <end position="573"/>
    </location>
</feature>
<evidence type="ECO:0008006" key="8">
    <source>
        <dbReference type="Google" id="ProtNLM"/>
    </source>
</evidence>
<dbReference type="InterPro" id="IPR052210">
    <property type="entry name" value="LysM1-like"/>
</dbReference>
<dbReference type="PROSITE" id="PS50941">
    <property type="entry name" value="CHIT_BIND_I_2"/>
    <property type="match status" value="3"/>
</dbReference>
<dbReference type="PANTHER" id="PTHR34997">
    <property type="entry name" value="AM15"/>
    <property type="match status" value="1"/>
</dbReference>